<dbReference type="PANTHER" id="PTHR14744:SF15">
    <property type="entry name" value="N-ALPHA-ACETYLTRANSFERASE 60"/>
    <property type="match status" value="1"/>
</dbReference>
<evidence type="ECO:0000256" key="2">
    <source>
        <dbReference type="ARBA" id="ARBA00022679"/>
    </source>
</evidence>
<keyword evidence="2" id="KW-0808">Transferase</keyword>
<proteinExistence type="inferred from homology"/>
<comment type="similarity">
    <text evidence="6">Belongs to the acetyltransferase family. NAA60 subfamily.</text>
</comment>
<keyword evidence="5" id="KW-0012">Acyltransferase</keyword>
<keyword evidence="13" id="KW-1185">Reference proteome</keyword>
<comment type="catalytic activity">
    <reaction evidence="9">
        <text>L-lysyl-[protein] + acetyl-CoA = N(6)-acetyl-L-lysyl-[protein] + CoA + H(+)</text>
        <dbReference type="Rhea" id="RHEA:45948"/>
        <dbReference type="Rhea" id="RHEA-COMP:9752"/>
        <dbReference type="Rhea" id="RHEA-COMP:10731"/>
        <dbReference type="ChEBI" id="CHEBI:15378"/>
        <dbReference type="ChEBI" id="CHEBI:29969"/>
        <dbReference type="ChEBI" id="CHEBI:57287"/>
        <dbReference type="ChEBI" id="CHEBI:57288"/>
        <dbReference type="ChEBI" id="CHEBI:61930"/>
        <dbReference type="EC" id="2.3.1.48"/>
    </reaction>
</comment>
<comment type="caution">
    <text evidence="12">The sequence shown here is derived from an EMBL/GenBank/DDBJ whole genome shotgun (WGS) entry which is preliminary data.</text>
</comment>
<dbReference type="Pfam" id="PF00583">
    <property type="entry name" value="Acetyltransf_1"/>
    <property type="match status" value="1"/>
</dbReference>
<dbReference type="CDD" id="cd04301">
    <property type="entry name" value="NAT_SF"/>
    <property type="match status" value="1"/>
</dbReference>
<evidence type="ECO:0000259" key="11">
    <source>
        <dbReference type="PROSITE" id="PS51186"/>
    </source>
</evidence>
<organism evidence="12 13">
    <name type="scientific">Daphnia galeata</name>
    <dbReference type="NCBI Taxonomy" id="27404"/>
    <lineage>
        <taxon>Eukaryota</taxon>
        <taxon>Metazoa</taxon>
        <taxon>Ecdysozoa</taxon>
        <taxon>Arthropoda</taxon>
        <taxon>Crustacea</taxon>
        <taxon>Branchiopoda</taxon>
        <taxon>Diplostraca</taxon>
        <taxon>Cladocera</taxon>
        <taxon>Anomopoda</taxon>
        <taxon>Daphniidae</taxon>
        <taxon>Daphnia</taxon>
    </lineage>
</organism>
<reference evidence="12" key="1">
    <citation type="submission" date="2021-11" db="EMBL/GenBank/DDBJ databases">
        <authorList>
            <person name="Schell T."/>
        </authorList>
    </citation>
    <scope>NUCLEOTIDE SEQUENCE</scope>
    <source>
        <strain evidence="12">M5</strain>
    </source>
</reference>
<dbReference type="GO" id="GO:0000139">
    <property type="term" value="C:Golgi membrane"/>
    <property type="evidence" value="ECO:0007669"/>
    <property type="project" value="TreeGrafter"/>
</dbReference>
<evidence type="ECO:0000256" key="9">
    <source>
        <dbReference type="ARBA" id="ARBA00048017"/>
    </source>
</evidence>
<comment type="catalytic activity">
    <reaction evidence="10">
        <text>N-terminal L-methionyl-[transmembrane protein] + acetyl-CoA = N-terminal N(alpha)-acetyl-L-methionyl-[transmembrane protein] + CoA + H(+)</text>
        <dbReference type="Rhea" id="RHEA:50604"/>
        <dbReference type="Rhea" id="RHEA-COMP:12745"/>
        <dbReference type="Rhea" id="RHEA-COMP:12746"/>
        <dbReference type="ChEBI" id="CHEBI:15378"/>
        <dbReference type="ChEBI" id="CHEBI:57287"/>
        <dbReference type="ChEBI" id="CHEBI:57288"/>
        <dbReference type="ChEBI" id="CHEBI:64731"/>
        <dbReference type="ChEBI" id="CHEBI:133414"/>
        <dbReference type="EC" id="2.3.1.259"/>
    </reaction>
</comment>
<evidence type="ECO:0000256" key="7">
    <source>
        <dbReference type="ARBA" id="ARBA00026111"/>
    </source>
</evidence>
<gene>
    <name evidence="12" type="ORF">DGAL_LOCUS3563</name>
</gene>
<evidence type="ECO:0000256" key="8">
    <source>
        <dbReference type="ARBA" id="ARBA00026144"/>
    </source>
</evidence>
<dbReference type="SUPFAM" id="SSF55729">
    <property type="entry name" value="Acyl-CoA N-acyltransferases (Nat)"/>
    <property type="match status" value="1"/>
</dbReference>
<dbReference type="EMBL" id="CAKKLH010000055">
    <property type="protein sequence ID" value="CAH0101235.1"/>
    <property type="molecule type" value="Genomic_DNA"/>
</dbReference>
<keyword evidence="3" id="KW-0159">Chromosome partition</keyword>
<evidence type="ECO:0000256" key="1">
    <source>
        <dbReference type="ARBA" id="ARBA00013184"/>
    </source>
</evidence>
<evidence type="ECO:0000313" key="12">
    <source>
        <dbReference type="EMBL" id="CAH0101235.1"/>
    </source>
</evidence>
<dbReference type="EC" id="2.3.1.48" evidence="1"/>
<dbReference type="PROSITE" id="PS51186">
    <property type="entry name" value="GNAT"/>
    <property type="match status" value="1"/>
</dbReference>
<dbReference type="Proteomes" id="UP000789390">
    <property type="component" value="Unassembled WGS sequence"/>
</dbReference>
<dbReference type="InterPro" id="IPR045141">
    <property type="entry name" value="NAA60-like"/>
</dbReference>
<evidence type="ECO:0000256" key="3">
    <source>
        <dbReference type="ARBA" id="ARBA00022829"/>
    </source>
</evidence>
<keyword evidence="4" id="KW-0156">Chromatin regulator</keyword>
<protein>
    <recommendedName>
        <fullName evidence="8">N-alpha-acetyltransferase 60</fullName>
        <ecNumber evidence="7">2.3.1.259</ecNumber>
        <ecNumber evidence="1">2.3.1.48</ecNumber>
    </recommendedName>
</protein>
<evidence type="ECO:0000256" key="5">
    <source>
        <dbReference type="ARBA" id="ARBA00023315"/>
    </source>
</evidence>
<evidence type="ECO:0000256" key="4">
    <source>
        <dbReference type="ARBA" id="ARBA00022853"/>
    </source>
</evidence>
<dbReference type="InterPro" id="IPR016181">
    <property type="entry name" value="Acyl_CoA_acyltransferase"/>
</dbReference>
<sequence>MEKESHLITNADVIQQMLMDVGHLTGSLSNGQIYRLSAVAGIATAVGAWPILPRYIGVSRANLSDYMTLSVKEILPLMNRFTSVATNKMNGAQLGIICTKLIKAQADLSSEKNSVAQIIKAMIPVPHHVKGRYTLNQLKNLAADICQSILSSYSGSKDSNRDHHDTTSQYSNPLFTSTADLQLRFLCPSDLDQVKDLCKEWFPIQYPEAWYRDITSDPRFYSLAAVYQSKLVGLLIAEVKQSNAINKEDKGILDGRMYSNCTVGYILSLGVCSSFRRQGVASLLLDSFLTHVTQSENQICKAIYLHVLTMNSAAIRFYEKHYFRLHSFLPYYYSVDGKCKDGFTYVLYINGGHPPWGLLYPFFFTKFIYLKFYIHKNIYFP</sequence>
<name>A0A8J2W1K6_9CRUS</name>
<dbReference type="InterPro" id="IPR000182">
    <property type="entry name" value="GNAT_dom"/>
</dbReference>
<dbReference type="GO" id="GO:0004402">
    <property type="term" value="F:histone acetyltransferase activity"/>
    <property type="evidence" value="ECO:0007669"/>
    <property type="project" value="TreeGrafter"/>
</dbReference>
<evidence type="ECO:0000256" key="6">
    <source>
        <dbReference type="ARBA" id="ARBA00025774"/>
    </source>
</evidence>
<evidence type="ECO:0000256" key="10">
    <source>
        <dbReference type="ARBA" id="ARBA00048848"/>
    </source>
</evidence>
<dbReference type="Gene3D" id="3.40.630.30">
    <property type="match status" value="1"/>
</dbReference>
<dbReference type="GO" id="GO:0007059">
    <property type="term" value="P:chromosome segregation"/>
    <property type="evidence" value="ECO:0007669"/>
    <property type="project" value="UniProtKB-KW"/>
</dbReference>
<dbReference type="AlphaFoldDB" id="A0A8J2W1K6"/>
<dbReference type="PANTHER" id="PTHR14744">
    <property type="entry name" value="N-ALPHA-ACETYLTRANSFERASE 60"/>
    <property type="match status" value="1"/>
</dbReference>
<evidence type="ECO:0000313" key="13">
    <source>
        <dbReference type="Proteomes" id="UP000789390"/>
    </source>
</evidence>
<feature type="domain" description="N-acetyltransferase" evidence="11">
    <location>
        <begin position="181"/>
        <end position="365"/>
    </location>
</feature>
<accession>A0A8J2W1K6</accession>
<dbReference type="OrthoDB" id="47017at2759"/>
<dbReference type="EC" id="2.3.1.259" evidence="7"/>
<dbReference type="FunFam" id="3.40.630.30:FF:000092">
    <property type="entry name" value="N-alpha-acetyltransferase 60 isoform X1"/>
    <property type="match status" value="1"/>
</dbReference>
<dbReference type="GO" id="GO:0120518">
    <property type="term" value="F:protein N-terminal-methionine acetyltransferase activity"/>
    <property type="evidence" value="ECO:0007669"/>
    <property type="project" value="UniProtKB-EC"/>
</dbReference>